<dbReference type="Proteomes" id="UP001254848">
    <property type="component" value="Unassembled WGS sequence"/>
</dbReference>
<sequence length="123" mass="13452">MSKDVQILKFNVKRDGVRFGPGQPAGAIMYDLSDKEADKLVAESNGTIVELPRREEAAKRQAAAKPVERMNKDELRTYAELHEIDLGNAETKPEMIAAIKKAEEDVAQGDTLGSIDPNSTIGK</sequence>
<dbReference type="RefSeq" id="WP_413780343.1">
    <property type="nucleotide sequence ID" value="NZ_JAUOZS010000001.1"/>
</dbReference>
<gene>
    <name evidence="1" type="ORF">Q4T40_11335</name>
</gene>
<dbReference type="EMBL" id="JAUOZS010000001">
    <property type="protein sequence ID" value="MDT8901840.1"/>
    <property type="molecule type" value="Genomic_DNA"/>
</dbReference>
<evidence type="ECO:0000313" key="2">
    <source>
        <dbReference type="Proteomes" id="UP001254848"/>
    </source>
</evidence>
<comment type="caution">
    <text evidence="1">The sequence shown here is derived from an EMBL/GenBank/DDBJ whole genome shotgun (WGS) entry which is preliminary data.</text>
</comment>
<evidence type="ECO:0008006" key="3">
    <source>
        <dbReference type="Google" id="ProtNLM"/>
    </source>
</evidence>
<organism evidence="1 2">
    <name type="scientific">Anaeroselena agilis</name>
    <dbReference type="NCBI Taxonomy" id="3063788"/>
    <lineage>
        <taxon>Bacteria</taxon>
        <taxon>Bacillati</taxon>
        <taxon>Bacillota</taxon>
        <taxon>Negativicutes</taxon>
        <taxon>Acetonemataceae</taxon>
        <taxon>Anaeroselena</taxon>
    </lineage>
</organism>
<name>A0ABU3NZH5_9FIRM</name>
<reference evidence="1 2" key="1">
    <citation type="submission" date="2023-07" db="EMBL/GenBank/DDBJ databases">
        <title>The novel representative of Negativicutes class, Anaeroselena agilis gen. nov. sp. nov.</title>
        <authorList>
            <person name="Prokofeva M.I."/>
            <person name="Elcheninov A.G."/>
            <person name="Klyukina A."/>
            <person name="Kublanov I.V."/>
            <person name="Frolov E.N."/>
            <person name="Podosokorskaya O.A."/>
        </authorList>
    </citation>
    <scope>NUCLEOTIDE SEQUENCE [LARGE SCALE GENOMIC DNA]</scope>
    <source>
        <strain evidence="1 2">4137-cl</strain>
    </source>
</reference>
<accession>A0ABU3NZH5</accession>
<proteinExistence type="predicted"/>
<evidence type="ECO:0000313" key="1">
    <source>
        <dbReference type="EMBL" id="MDT8901840.1"/>
    </source>
</evidence>
<protein>
    <recommendedName>
        <fullName evidence="3">Rho termination factor N-terminal domain-containing protein</fullName>
    </recommendedName>
</protein>
<keyword evidence="2" id="KW-1185">Reference proteome</keyword>